<proteinExistence type="predicted"/>
<dbReference type="AlphaFoldDB" id="A0AA41UIN6"/>
<dbReference type="EMBL" id="JALGAR010000006">
    <property type="protein sequence ID" value="MCI4659739.1"/>
    <property type="molecule type" value="Genomic_DNA"/>
</dbReference>
<dbReference type="Proteomes" id="UP001165341">
    <property type="component" value="Unassembled WGS sequence"/>
</dbReference>
<protein>
    <submittedName>
        <fullName evidence="1">Uncharacterized protein</fullName>
    </submittedName>
</protein>
<gene>
    <name evidence="1" type="ORF">MQH31_18185</name>
</gene>
<name>A0AA41UIN6_9MICO</name>
<evidence type="ECO:0000313" key="2">
    <source>
        <dbReference type="Proteomes" id="UP001165341"/>
    </source>
</evidence>
<reference evidence="1" key="1">
    <citation type="submission" date="2022-03" db="EMBL/GenBank/DDBJ databases">
        <title>Cryobacterium sp. nov. strain ZS14-85, isolated from Antarctic soil.</title>
        <authorList>
            <person name="Li J."/>
            <person name="Niu G."/>
        </authorList>
    </citation>
    <scope>NUCLEOTIDE SEQUENCE</scope>
    <source>
        <strain evidence="1">ZS14-85</strain>
    </source>
</reference>
<organism evidence="1 2">
    <name type="scientific">Cryobacterium zhongshanensis</name>
    <dbReference type="NCBI Taxonomy" id="2928153"/>
    <lineage>
        <taxon>Bacteria</taxon>
        <taxon>Bacillati</taxon>
        <taxon>Actinomycetota</taxon>
        <taxon>Actinomycetes</taxon>
        <taxon>Micrococcales</taxon>
        <taxon>Microbacteriaceae</taxon>
        <taxon>Cryobacterium</taxon>
    </lineage>
</organism>
<evidence type="ECO:0000313" key="1">
    <source>
        <dbReference type="EMBL" id="MCI4659739.1"/>
    </source>
</evidence>
<keyword evidence="2" id="KW-1185">Reference proteome</keyword>
<accession>A0AA41UIN6</accession>
<sequence>MTVVERVTATQIIVDGRRFKPGPDEVLELGKDPYRGQFLLPADDPQLAVWTEAERINRLRNTAAEAAERWFFNSRNVSEAEAAVMAMTEFIEASKDQTADDAVDA</sequence>
<dbReference type="RefSeq" id="WP_243013230.1">
    <property type="nucleotide sequence ID" value="NZ_JALGAR010000006.1"/>
</dbReference>
<comment type="caution">
    <text evidence="1">The sequence shown here is derived from an EMBL/GenBank/DDBJ whole genome shotgun (WGS) entry which is preliminary data.</text>
</comment>